<keyword evidence="1" id="KW-0732">Signal</keyword>
<organism evidence="2 3">
    <name type="scientific">Oceanicoccus sagamiensis</name>
    <dbReference type="NCBI Taxonomy" id="716816"/>
    <lineage>
        <taxon>Bacteria</taxon>
        <taxon>Pseudomonadati</taxon>
        <taxon>Pseudomonadota</taxon>
        <taxon>Gammaproteobacteria</taxon>
        <taxon>Cellvibrionales</taxon>
        <taxon>Spongiibacteraceae</taxon>
        <taxon>Oceanicoccus</taxon>
    </lineage>
</organism>
<dbReference type="OrthoDB" id="5733485at2"/>
<evidence type="ECO:0000313" key="2">
    <source>
        <dbReference type="EMBL" id="ARN73471.1"/>
    </source>
</evidence>
<proteinExistence type="predicted"/>
<sequence>MPYRLKPLLLLTLLFSQQALSCECLWQGSFSKAYKKADLIVSGSIIASKGNSADFYIDRTHLDRGIGFTEFNSTIRVWGDNGQLCRPKIKDFPVGTQWVLSLNKITGDIPSDGFNPDTPNISYGRVNDYYLSKCGANWLKLEEGLVTGNLVKGRRWEWENKTMNPVLLALIDAYIKEIIPEEALVEAAKPLTETKKLMEETKRFLREQ</sequence>
<reference evidence="2 3" key="1">
    <citation type="submission" date="2016-11" db="EMBL/GenBank/DDBJ databases">
        <title>Trade-off between light-utilization and light-protection in marine flavobacteria.</title>
        <authorList>
            <person name="Kumagai Y."/>
        </authorList>
    </citation>
    <scope>NUCLEOTIDE SEQUENCE [LARGE SCALE GENOMIC DNA]</scope>
    <source>
        <strain evidence="2 3">NBRC 107125</strain>
    </source>
</reference>
<keyword evidence="3" id="KW-1185">Reference proteome</keyword>
<feature type="chain" id="PRO_5012033188" description="Delta-aminolevulinic acid dehydratase" evidence="1">
    <location>
        <begin position="22"/>
        <end position="208"/>
    </location>
</feature>
<protein>
    <recommendedName>
        <fullName evidence="4">Delta-aminolevulinic acid dehydratase</fullName>
    </recommendedName>
</protein>
<dbReference type="EMBL" id="CP019343">
    <property type="protein sequence ID" value="ARN73471.1"/>
    <property type="molecule type" value="Genomic_DNA"/>
</dbReference>
<name>A0A1X9N8H6_9GAMM</name>
<dbReference type="Proteomes" id="UP000193450">
    <property type="component" value="Chromosome"/>
</dbReference>
<dbReference type="AlphaFoldDB" id="A0A1X9N8H6"/>
<feature type="signal peptide" evidence="1">
    <location>
        <begin position="1"/>
        <end position="21"/>
    </location>
</feature>
<gene>
    <name evidence="2" type="ORF">BST96_04680</name>
</gene>
<dbReference type="RefSeq" id="WP_085757582.1">
    <property type="nucleotide sequence ID" value="NZ_CP019343.1"/>
</dbReference>
<dbReference type="KEGG" id="osg:BST96_04680"/>
<evidence type="ECO:0000256" key="1">
    <source>
        <dbReference type="SAM" id="SignalP"/>
    </source>
</evidence>
<evidence type="ECO:0008006" key="4">
    <source>
        <dbReference type="Google" id="ProtNLM"/>
    </source>
</evidence>
<evidence type="ECO:0000313" key="3">
    <source>
        <dbReference type="Proteomes" id="UP000193450"/>
    </source>
</evidence>
<accession>A0A1X9N8H6</accession>
<dbReference type="STRING" id="716816.BST96_04680"/>